<evidence type="ECO:0000313" key="2">
    <source>
        <dbReference type="EMBL" id="KAK4449462.1"/>
    </source>
</evidence>
<dbReference type="AlphaFoldDB" id="A0AAV9GMP2"/>
<dbReference type="Proteomes" id="UP001321760">
    <property type="component" value="Unassembled WGS sequence"/>
</dbReference>
<organism evidence="2 3">
    <name type="scientific">Podospora aff. communis PSN243</name>
    <dbReference type="NCBI Taxonomy" id="3040156"/>
    <lineage>
        <taxon>Eukaryota</taxon>
        <taxon>Fungi</taxon>
        <taxon>Dikarya</taxon>
        <taxon>Ascomycota</taxon>
        <taxon>Pezizomycotina</taxon>
        <taxon>Sordariomycetes</taxon>
        <taxon>Sordariomycetidae</taxon>
        <taxon>Sordariales</taxon>
        <taxon>Podosporaceae</taxon>
        <taxon>Podospora</taxon>
    </lineage>
</organism>
<reference evidence="2" key="2">
    <citation type="submission" date="2023-05" db="EMBL/GenBank/DDBJ databases">
        <authorList>
            <consortium name="Lawrence Berkeley National Laboratory"/>
            <person name="Steindorff A."/>
            <person name="Hensen N."/>
            <person name="Bonometti L."/>
            <person name="Westerberg I."/>
            <person name="Brannstrom I.O."/>
            <person name="Guillou S."/>
            <person name="Cros-Aarteil S."/>
            <person name="Calhoun S."/>
            <person name="Haridas S."/>
            <person name="Kuo A."/>
            <person name="Mondo S."/>
            <person name="Pangilinan J."/>
            <person name="Riley R."/>
            <person name="Labutti K."/>
            <person name="Andreopoulos B."/>
            <person name="Lipzen A."/>
            <person name="Chen C."/>
            <person name="Yanf M."/>
            <person name="Daum C."/>
            <person name="Ng V."/>
            <person name="Clum A."/>
            <person name="Ohm R."/>
            <person name="Martin F."/>
            <person name="Silar P."/>
            <person name="Natvig D."/>
            <person name="Lalanne C."/>
            <person name="Gautier V."/>
            <person name="Ament-Velasquez S.L."/>
            <person name="Kruys A."/>
            <person name="Hutchinson M.I."/>
            <person name="Powell A.J."/>
            <person name="Barry K."/>
            <person name="Miller A.N."/>
            <person name="Grigoriev I.V."/>
            <person name="Debuchy R."/>
            <person name="Gladieux P."/>
            <person name="Thoren M.H."/>
            <person name="Johannesson H."/>
        </authorList>
    </citation>
    <scope>NUCLEOTIDE SEQUENCE</scope>
    <source>
        <strain evidence="2">PSN243</strain>
    </source>
</reference>
<accession>A0AAV9GMP2</accession>
<dbReference type="EMBL" id="MU865937">
    <property type="protein sequence ID" value="KAK4449462.1"/>
    <property type="molecule type" value="Genomic_DNA"/>
</dbReference>
<feature type="compositionally biased region" description="Low complexity" evidence="1">
    <location>
        <begin position="38"/>
        <end position="57"/>
    </location>
</feature>
<feature type="region of interest" description="Disordered" evidence="1">
    <location>
        <begin position="116"/>
        <end position="153"/>
    </location>
</feature>
<evidence type="ECO:0000256" key="1">
    <source>
        <dbReference type="SAM" id="MobiDB-lite"/>
    </source>
</evidence>
<name>A0AAV9GMP2_9PEZI</name>
<feature type="region of interest" description="Disordered" evidence="1">
    <location>
        <begin position="249"/>
        <end position="293"/>
    </location>
</feature>
<gene>
    <name evidence="2" type="ORF">QBC34DRAFT_91104</name>
</gene>
<sequence length="309" mass="33778">MISILWYHAFCNTWIPLFYPPLQSINGHVHPPTCRTGSTTPSPLTTTKQPSTQQSLKRPPWVHGQPPKGSSQKAWNAVGTTLCWRARQKSSQGTSSTQNIEAIATANPANSKATFDTIECKPPASPHLPSVTTPREHAAPLSEGGRGKPQNPTHRLRHEVVSHRLPGSGESLGRSSLFPHQSLNFPSPLHYTRTGHRLGAACMTDMRARAWRQRTLASTQNVFFASNLLLWGWQGGIAGLLVVFPPPGSRAPRSPRRAFDPDPERPPWPSTPDSQPDVGRQTENSSAPPPGISFVCLSQFPASLLSARR</sequence>
<reference evidence="2" key="1">
    <citation type="journal article" date="2023" name="Mol. Phylogenet. Evol.">
        <title>Genome-scale phylogeny and comparative genomics of the fungal order Sordariales.</title>
        <authorList>
            <person name="Hensen N."/>
            <person name="Bonometti L."/>
            <person name="Westerberg I."/>
            <person name="Brannstrom I.O."/>
            <person name="Guillou S."/>
            <person name="Cros-Aarteil S."/>
            <person name="Calhoun S."/>
            <person name="Haridas S."/>
            <person name="Kuo A."/>
            <person name="Mondo S."/>
            <person name="Pangilinan J."/>
            <person name="Riley R."/>
            <person name="LaButti K."/>
            <person name="Andreopoulos B."/>
            <person name="Lipzen A."/>
            <person name="Chen C."/>
            <person name="Yan M."/>
            <person name="Daum C."/>
            <person name="Ng V."/>
            <person name="Clum A."/>
            <person name="Steindorff A."/>
            <person name="Ohm R.A."/>
            <person name="Martin F."/>
            <person name="Silar P."/>
            <person name="Natvig D.O."/>
            <person name="Lalanne C."/>
            <person name="Gautier V."/>
            <person name="Ament-Velasquez S.L."/>
            <person name="Kruys A."/>
            <person name="Hutchinson M.I."/>
            <person name="Powell A.J."/>
            <person name="Barry K."/>
            <person name="Miller A.N."/>
            <person name="Grigoriev I.V."/>
            <person name="Debuchy R."/>
            <person name="Gladieux P."/>
            <person name="Hiltunen Thoren M."/>
            <person name="Johannesson H."/>
        </authorList>
    </citation>
    <scope>NUCLEOTIDE SEQUENCE</scope>
    <source>
        <strain evidence="2">PSN243</strain>
    </source>
</reference>
<evidence type="ECO:0000313" key="3">
    <source>
        <dbReference type="Proteomes" id="UP001321760"/>
    </source>
</evidence>
<comment type="caution">
    <text evidence="2">The sequence shown here is derived from an EMBL/GenBank/DDBJ whole genome shotgun (WGS) entry which is preliminary data.</text>
</comment>
<proteinExistence type="predicted"/>
<protein>
    <submittedName>
        <fullName evidence="2">Uncharacterized protein</fullName>
    </submittedName>
</protein>
<keyword evidence="3" id="KW-1185">Reference proteome</keyword>
<feature type="region of interest" description="Disordered" evidence="1">
    <location>
        <begin position="33"/>
        <end position="73"/>
    </location>
</feature>